<accession>A0A261SPY5</accession>
<dbReference type="PANTHER" id="PTHR10120">
    <property type="entry name" value="CAAX PRENYL PROTEASE 1"/>
    <property type="match status" value="1"/>
</dbReference>
<evidence type="ECO:0000256" key="6">
    <source>
        <dbReference type="ARBA" id="ARBA00022824"/>
    </source>
</evidence>
<dbReference type="Pfam" id="PF01435">
    <property type="entry name" value="Peptidase_M48"/>
    <property type="match status" value="1"/>
</dbReference>
<keyword evidence="9 13" id="KW-0482">Metalloprotease</keyword>
<feature type="binding site" evidence="12">
    <location>
        <position position="376"/>
    </location>
    <ligand>
        <name>Zn(2+)</name>
        <dbReference type="ChEBI" id="CHEBI:29105"/>
        <note>catalytic</note>
    </ligand>
</feature>
<comment type="similarity">
    <text evidence="13">Belongs to the peptidase M48 family.</text>
</comment>
<evidence type="ECO:0000256" key="13">
    <source>
        <dbReference type="RuleBase" id="RU003983"/>
    </source>
</evidence>
<evidence type="ECO:0000256" key="1">
    <source>
        <dbReference type="ARBA" id="ARBA00004477"/>
    </source>
</evidence>
<evidence type="ECO:0000259" key="15">
    <source>
        <dbReference type="Pfam" id="PF01435"/>
    </source>
</evidence>
<feature type="domain" description="Peptidase M48" evidence="15">
    <location>
        <begin position="224"/>
        <end position="432"/>
    </location>
</feature>
<feature type="transmembrane region" description="Helical" evidence="14">
    <location>
        <begin position="309"/>
        <end position="327"/>
    </location>
</feature>
<dbReference type="InterPro" id="IPR001915">
    <property type="entry name" value="Peptidase_M48"/>
</dbReference>
<name>A0A261SPY5_9BORD</name>
<comment type="subcellular location">
    <subcellularLocation>
        <location evidence="1">Endoplasmic reticulum membrane</location>
        <topology evidence="1">Multi-pass membrane protein</topology>
    </subcellularLocation>
</comment>
<keyword evidence="8 14" id="KW-1133">Transmembrane helix</keyword>
<gene>
    <name evidence="17" type="ORF">CEG14_08050</name>
</gene>
<reference evidence="17 18" key="1">
    <citation type="submission" date="2017-05" db="EMBL/GenBank/DDBJ databases">
        <title>Complete and WGS of Bordetella genogroups.</title>
        <authorList>
            <person name="Spilker T."/>
            <person name="LiPuma J."/>
        </authorList>
    </citation>
    <scope>NUCLEOTIDE SEQUENCE [LARGE SCALE GENOMIC DNA]</scope>
    <source>
        <strain evidence="17 18">AU17610</strain>
    </source>
</reference>
<feature type="transmembrane region" description="Helical" evidence="14">
    <location>
        <begin position="120"/>
        <end position="143"/>
    </location>
</feature>
<evidence type="ECO:0000256" key="2">
    <source>
        <dbReference type="ARBA" id="ARBA00022670"/>
    </source>
</evidence>
<keyword evidence="4 12" id="KW-0479">Metal-binding</keyword>
<sequence length="434" mass="48345">MCLVKQRFSHTAPVPDAASTFAILFVILLLADTGVRLWLAARQIRHVAAHRGAVPDEFAARISLTSHQRAADYTVARIRLGMLERVFDAVVLVGLTLLGGLQALDLLMSQITSHELLRQLLLLVAVLLVLGLLGLPFTLYRQFRLEARFGFNRMTPELFMVDTLKGVVLSLALGLPLAAVILWLMASAGSLWWFWAWLVWSVFQLFVNFIAPVVIAPMFNKFTPLTDASLATRIRALGERCGFKVKGMFVMDGSRRSGHGNAYFTGFGRTRRIVFFDTLLDKLNADEIEAVLAHELGHFARRHIVRRHVISIALALVFFAALGWLANQPWFYVGLGVLPQLGARNDAMALILYFLVIPVFTFMFTPLASWFSRSDEFEADRYAASQTSATFLVSALVKLYDDNAATLTPDPVHSAFYDSHPPAAIRVRHLMAAA</sequence>
<evidence type="ECO:0000256" key="4">
    <source>
        <dbReference type="ARBA" id="ARBA00022723"/>
    </source>
</evidence>
<dbReference type="GO" id="GO:0046872">
    <property type="term" value="F:metal ion binding"/>
    <property type="evidence" value="ECO:0007669"/>
    <property type="project" value="UniProtKB-KW"/>
</dbReference>
<keyword evidence="10 14" id="KW-0472">Membrane</keyword>
<dbReference type="CDD" id="cd07343">
    <property type="entry name" value="M48A_Zmpste24p_like"/>
    <property type="match status" value="1"/>
</dbReference>
<comment type="caution">
    <text evidence="17">The sequence shown here is derived from an EMBL/GenBank/DDBJ whole genome shotgun (WGS) entry which is preliminary data.</text>
</comment>
<keyword evidence="5 13" id="KW-0378">Hydrolase</keyword>
<feature type="active site" description="Proton donor" evidence="11">
    <location>
        <position position="380"/>
    </location>
</feature>
<dbReference type="Gene3D" id="3.30.2010.10">
    <property type="entry name" value="Metalloproteases ('zincins'), catalytic domain"/>
    <property type="match status" value="1"/>
</dbReference>
<feature type="transmembrane region" description="Helical" evidence="14">
    <location>
        <begin position="192"/>
        <end position="215"/>
    </location>
</feature>
<dbReference type="FunFam" id="3.30.2010.10:FF:000002">
    <property type="entry name" value="CAAX prenyl protease"/>
    <property type="match status" value="1"/>
</dbReference>
<feature type="transmembrane region" description="Helical" evidence="14">
    <location>
        <begin position="20"/>
        <end position="41"/>
    </location>
</feature>
<evidence type="ECO:0000256" key="5">
    <source>
        <dbReference type="ARBA" id="ARBA00022801"/>
    </source>
</evidence>
<comment type="cofactor">
    <cofactor evidence="12 13">
        <name>Zn(2+)</name>
        <dbReference type="ChEBI" id="CHEBI:29105"/>
    </cofactor>
    <text evidence="12 13">Binds 1 zinc ion per subunit.</text>
</comment>
<evidence type="ECO:0000256" key="14">
    <source>
        <dbReference type="SAM" id="Phobius"/>
    </source>
</evidence>
<evidence type="ECO:0000256" key="10">
    <source>
        <dbReference type="ARBA" id="ARBA00023136"/>
    </source>
</evidence>
<evidence type="ECO:0000256" key="9">
    <source>
        <dbReference type="ARBA" id="ARBA00023049"/>
    </source>
</evidence>
<keyword evidence="3 14" id="KW-0812">Transmembrane</keyword>
<organism evidence="17 18">
    <name type="scientific">Bordetella genomosp. 1</name>
    <dbReference type="NCBI Taxonomy" id="1395607"/>
    <lineage>
        <taxon>Bacteria</taxon>
        <taxon>Pseudomonadati</taxon>
        <taxon>Pseudomonadota</taxon>
        <taxon>Betaproteobacteria</taxon>
        <taxon>Burkholderiales</taxon>
        <taxon>Alcaligenaceae</taxon>
        <taxon>Bordetella</taxon>
    </lineage>
</organism>
<dbReference type="Proteomes" id="UP000217005">
    <property type="component" value="Unassembled WGS sequence"/>
</dbReference>
<dbReference type="InterPro" id="IPR027057">
    <property type="entry name" value="CAXX_Prtase_1"/>
</dbReference>
<evidence type="ECO:0000256" key="12">
    <source>
        <dbReference type="PIRSR" id="PIRSR627057-2"/>
    </source>
</evidence>
<evidence type="ECO:0000313" key="17">
    <source>
        <dbReference type="EMBL" id="OZI39458.1"/>
    </source>
</evidence>
<evidence type="ECO:0000259" key="16">
    <source>
        <dbReference type="Pfam" id="PF16491"/>
    </source>
</evidence>
<protein>
    <submittedName>
        <fullName evidence="17">Peptidase M48</fullName>
    </submittedName>
</protein>
<dbReference type="Pfam" id="PF16491">
    <property type="entry name" value="Peptidase_M48_N"/>
    <property type="match status" value="1"/>
</dbReference>
<evidence type="ECO:0000256" key="3">
    <source>
        <dbReference type="ARBA" id="ARBA00022692"/>
    </source>
</evidence>
<evidence type="ECO:0000256" key="11">
    <source>
        <dbReference type="PIRSR" id="PIRSR627057-1"/>
    </source>
</evidence>
<feature type="domain" description="CAAX prenyl protease 1 N-terminal" evidence="16">
    <location>
        <begin position="43"/>
        <end position="221"/>
    </location>
</feature>
<evidence type="ECO:0000313" key="18">
    <source>
        <dbReference type="Proteomes" id="UP000217005"/>
    </source>
</evidence>
<proteinExistence type="inferred from homology"/>
<evidence type="ECO:0000256" key="8">
    <source>
        <dbReference type="ARBA" id="ARBA00022989"/>
    </source>
</evidence>
<dbReference type="InterPro" id="IPR032456">
    <property type="entry name" value="Peptidase_M48_N"/>
</dbReference>
<feature type="binding site" evidence="12">
    <location>
        <position position="294"/>
    </location>
    <ligand>
        <name>Zn(2+)</name>
        <dbReference type="ChEBI" id="CHEBI:29105"/>
        <note>catalytic</note>
    </ligand>
</feature>
<dbReference type="EMBL" id="NEVL01000002">
    <property type="protein sequence ID" value="OZI39458.1"/>
    <property type="molecule type" value="Genomic_DNA"/>
</dbReference>
<dbReference type="GO" id="GO:0004222">
    <property type="term" value="F:metalloendopeptidase activity"/>
    <property type="evidence" value="ECO:0007669"/>
    <property type="project" value="InterPro"/>
</dbReference>
<dbReference type="AlphaFoldDB" id="A0A261SPY5"/>
<keyword evidence="7 12" id="KW-0862">Zinc</keyword>
<keyword evidence="2 13" id="KW-0645">Protease</keyword>
<feature type="transmembrane region" description="Helical" evidence="14">
    <location>
        <begin position="164"/>
        <end position="186"/>
    </location>
</feature>
<feature type="transmembrane region" description="Helical" evidence="14">
    <location>
        <begin position="347"/>
        <end position="371"/>
    </location>
</feature>
<feature type="active site" evidence="11">
    <location>
        <position position="295"/>
    </location>
</feature>
<feature type="binding site" evidence="12">
    <location>
        <position position="298"/>
    </location>
    <ligand>
        <name>Zn(2+)</name>
        <dbReference type="ChEBI" id="CHEBI:29105"/>
        <note>catalytic</note>
    </ligand>
</feature>
<dbReference type="GO" id="GO:0071586">
    <property type="term" value="P:CAAX-box protein processing"/>
    <property type="evidence" value="ECO:0007669"/>
    <property type="project" value="InterPro"/>
</dbReference>
<feature type="transmembrane region" description="Helical" evidence="14">
    <location>
        <begin position="86"/>
        <end position="108"/>
    </location>
</feature>
<dbReference type="OrthoDB" id="9781930at2"/>
<evidence type="ECO:0000256" key="7">
    <source>
        <dbReference type="ARBA" id="ARBA00022833"/>
    </source>
</evidence>
<keyword evidence="6" id="KW-0256">Endoplasmic reticulum</keyword>